<dbReference type="PANTHER" id="PTHR47926:SF480">
    <property type="entry name" value="TETRATRICOPEPTIDE REPEAT-LIKE SUPERFAMILY PROTEIN ISOFORM 1"/>
    <property type="match status" value="1"/>
</dbReference>
<dbReference type="Pfam" id="PF20431">
    <property type="entry name" value="E_motif"/>
    <property type="match status" value="1"/>
</dbReference>
<evidence type="ECO:0000256" key="3">
    <source>
        <dbReference type="PROSITE-ProRule" id="PRU00708"/>
    </source>
</evidence>
<evidence type="ECO:0000313" key="5">
    <source>
        <dbReference type="EMBL" id="KAG6699254.1"/>
    </source>
</evidence>
<dbReference type="InterPro" id="IPR032867">
    <property type="entry name" value="DYW_dom"/>
</dbReference>
<dbReference type="Pfam" id="PF13812">
    <property type="entry name" value="PPR_3"/>
    <property type="match status" value="1"/>
</dbReference>
<protein>
    <recommendedName>
        <fullName evidence="4">DYW domain-containing protein</fullName>
    </recommendedName>
</protein>
<comment type="caution">
    <text evidence="5">The sequence shown here is derived from an EMBL/GenBank/DDBJ whole genome shotgun (WGS) entry which is preliminary data.</text>
</comment>
<dbReference type="PANTHER" id="PTHR47926">
    <property type="entry name" value="PENTATRICOPEPTIDE REPEAT-CONTAINING PROTEIN"/>
    <property type="match status" value="1"/>
</dbReference>
<dbReference type="GO" id="GO:0003723">
    <property type="term" value="F:RNA binding"/>
    <property type="evidence" value="ECO:0007669"/>
    <property type="project" value="InterPro"/>
</dbReference>
<dbReference type="GO" id="GO:0009451">
    <property type="term" value="P:RNA modification"/>
    <property type="evidence" value="ECO:0007669"/>
    <property type="project" value="InterPro"/>
</dbReference>
<gene>
    <name evidence="5" type="ORF">I3842_08G058700</name>
</gene>
<dbReference type="Pfam" id="PF14432">
    <property type="entry name" value="DYW_deaminase"/>
    <property type="match status" value="1"/>
</dbReference>
<name>A0A922E9U8_CARIL</name>
<feature type="domain" description="DYW" evidence="4">
    <location>
        <begin position="473"/>
        <end position="532"/>
    </location>
</feature>
<dbReference type="GO" id="GO:0099402">
    <property type="term" value="P:plant organ development"/>
    <property type="evidence" value="ECO:0007669"/>
    <property type="project" value="UniProtKB-ARBA"/>
</dbReference>
<proteinExistence type="inferred from homology"/>
<dbReference type="Proteomes" id="UP000811246">
    <property type="component" value="Chromosome 8"/>
</dbReference>
<evidence type="ECO:0000259" key="4">
    <source>
        <dbReference type="Pfam" id="PF14432"/>
    </source>
</evidence>
<dbReference type="InterPro" id="IPR046848">
    <property type="entry name" value="E_motif"/>
</dbReference>
<evidence type="ECO:0000313" key="6">
    <source>
        <dbReference type="Proteomes" id="UP000811246"/>
    </source>
</evidence>
<sequence>MKETGYRVFNPVYPTNCTLGTTLNAYSSLHSVSLGKQFHAYIIKYQIDFETSVGNATCSFYSKPHNLESAIRAFQGIREKNVISWTAMLTKDVKPNELTLTSVLSLCCTTLSFGAGAQIHSFSSELGYESYLHIKNSIIYLYLKCGWIREAQKLFDGMETAVSLVTWNAMIAGHAQAMDFVGDDHSAHKSGYEALRIFLKLNCSGMKPDLFTFSSILTVCSRLVAQEQGEQIHAQTIKTGFLTDMVVGTALINMYNKCGSIEKASKSFVEMDTRTMISWTSLITALQLFEDMRLAGVRPDHITFVGVLSACSQAGMVNEALIYFEMMQKEYKIKPVTDHFACLVDMFKMDFEPTEFIWSRLIAGCQSHGNLELGFYTAEQLLELKPKDTETYVLLLSMYLSVGRWKDVSRVRKMMREKKVGKLQDWSWINIKDRVYSFKPKDKSHFHSADIYKSLESLLQQANSLGYESLQTSEVTNEIEEKISSSTAYHSEKLAIAFGLLNTPNDAPIHVIKSVFMCKDCHNFVKHISLLTTR</sequence>
<keyword evidence="2" id="KW-0677">Repeat</keyword>
<dbReference type="AlphaFoldDB" id="A0A922E9U8"/>
<dbReference type="EMBL" id="CM031832">
    <property type="protein sequence ID" value="KAG6699254.1"/>
    <property type="molecule type" value="Genomic_DNA"/>
</dbReference>
<accession>A0A922E9U8</accession>
<comment type="similarity">
    <text evidence="1">Belongs to the PPR family. PCMP-H subfamily.</text>
</comment>
<dbReference type="FunFam" id="1.25.40.10:FF:000158">
    <property type="entry name" value="pentatricopeptide repeat-containing protein At2g33680"/>
    <property type="match status" value="1"/>
</dbReference>
<evidence type="ECO:0000256" key="1">
    <source>
        <dbReference type="ARBA" id="ARBA00006643"/>
    </source>
</evidence>
<dbReference type="GO" id="GO:0008270">
    <property type="term" value="F:zinc ion binding"/>
    <property type="evidence" value="ECO:0007669"/>
    <property type="project" value="InterPro"/>
</dbReference>
<dbReference type="PROSITE" id="PS51375">
    <property type="entry name" value="PPR"/>
    <property type="match status" value="1"/>
</dbReference>
<evidence type="ECO:0000256" key="2">
    <source>
        <dbReference type="ARBA" id="ARBA00022737"/>
    </source>
</evidence>
<dbReference type="InterPro" id="IPR002885">
    <property type="entry name" value="PPR_rpt"/>
</dbReference>
<feature type="repeat" description="PPR" evidence="3">
    <location>
        <begin position="388"/>
        <end position="422"/>
    </location>
</feature>
<organism evidence="5 6">
    <name type="scientific">Carya illinoinensis</name>
    <name type="common">Pecan</name>
    <dbReference type="NCBI Taxonomy" id="32201"/>
    <lineage>
        <taxon>Eukaryota</taxon>
        <taxon>Viridiplantae</taxon>
        <taxon>Streptophyta</taxon>
        <taxon>Embryophyta</taxon>
        <taxon>Tracheophyta</taxon>
        <taxon>Spermatophyta</taxon>
        <taxon>Magnoliopsida</taxon>
        <taxon>eudicotyledons</taxon>
        <taxon>Gunneridae</taxon>
        <taxon>Pentapetalae</taxon>
        <taxon>rosids</taxon>
        <taxon>fabids</taxon>
        <taxon>Fagales</taxon>
        <taxon>Juglandaceae</taxon>
        <taxon>Carya</taxon>
    </lineage>
</organism>
<dbReference type="Pfam" id="PF01535">
    <property type="entry name" value="PPR"/>
    <property type="match status" value="3"/>
</dbReference>
<reference evidence="5" key="1">
    <citation type="submission" date="2021-01" db="EMBL/GenBank/DDBJ databases">
        <authorList>
            <person name="Lovell J.T."/>
            <person name="Bentley N."/>
            <person name="Bhattarai G."/>
            <person name="Jenkins J.W."/>
            <person name="Sreedasyam A."/>
            <person name="Alarcon Y."/>
            <person name="Bock C."/>
            <person name="Boston L."/>
            <person name="Carlson J."/>
            <person name="Cervantes K."/>
            <person name="Clermont K."/>
            <person name="Krom N."/>
            <person name="Kubenka K."/>
            <person name="Mamidi S."/>
            <person name="Mattison C."/>
            <person name="Monteros M."/>
            <person name="Pisani C."/>
            <person name="Plott C."/>
            <person name="Rajasekar S."/>
            <person name="Rhein H.S."/>
            <person name="Rohla C."/>
            <person name="Song M."/>
            <person name="Hilaire R.S."/>
            <person name="Shu S."/>
            <person name="Wells L."/>
            <person name="Wang X."/>
            <person name="Webber J."/>
            <person name="Heerema R.J."/>
            <person name="Klein P."/>
            <person name="Conner P."/>
            <person name="Grauke L."/>
            <person name="Grimwood J."/>
            <person name="Schmutz J."/>
            <person name="Randall J.J."/>
        </authorList>
    </citation>
    <scope>NUCLEOTIDE SEQUENCE</scope>
    <source>
        <tissue evidence="5">Leaf</tissue>
    </source>
</reference>
<dbReference type="InterPro" id="IPR046960">
    <property type="entry name" value="PPR_At4g14850-like_plant"/>
</dbReference>